<evidence type="ECO:0000256" key="5">
    <source>
        <dbReference type="ARBA" id="ARBA00022642"/>
    </source>
</evidence>
<dbReference type="EMBL" id="CP025704">
    <property type="protein sequence ID" value="AUN99800.1"/>
    <property type="molecule type" value="Genomic_DNA"/>
</dbReference>
<keyword evidence="5" id="KW-0662">Pyridine nucleotide biosynthesis</keyword>
<evidence type="ECO:0000256" key="2">
    <source>
        <dbReference type="ARBA" id="ARBA00004893"/>
    </source>
</evidence>
<evidence type="ECO:0000256" key="6">
    <source>
        <dbReference type="ARBA" id="ARBA00022676"/>
    </source>
</evidence>
<dbReference type="InterPro" id="IPR022412">
    <property type="entry name" value="Quinolinate_PRibosylTrfase_N"/>
</dbReference>
<evidence type="ECO:0000256" key="8">
    <source>
        <dbReference type="ARBA" id="ARBA00033102"/>
    </source>
</evidence>
<dbReference type="Pfam" id="PF02749">
    <property type="entry name" value="QRPTase_N"/>
    <property type="match status" value="1"/>
</dbReference>
<feature type="domain" description="Quinolinate phosphoribosyl transferase C-terminal" evidence="10">
    <location>
        <begin position="110"/>
        <end position="275"/>
    </location>
</feature>
<dbReference type="Gene3D" id="3.90.1170.20">
    <property type="entry name" value="Quinolinate phosphoribosyl transferase, N-terminal domain"/>
    <property type="match status" value="1"/>
</dbReference>
<evidence type="ECO:0000256" key="4">
    <source>
        <dbReference type="ARBA" id="ARBA00011944"/>
    </source>
</evidence>
<gene>
    <name evidence="12" type="primary">nadC</name>
    <name evidence="12" type="ORF">C0V70_17150</name>
</gene>
<dbReference type="Pfam" id="PF01729">
    <property type="entry name" value="QRPTase_C"/>
    <property type="match status" value="1"/>
</dbReference>
<dbReference type="InterPro" id="IPR002638">
    <property type="entry name" value="Quinolinate_PRibosylTrfase_C"/>
</dbReference>
<dbReference type="OrthoDB" id="9782546at2"/>
<dbReference type="NCBIfam" id="TIGR00078">
    <property type="entry name" value="nadC"/>
    <property type="match status" value="1"/>
</dbReference>
<dbReference type="PIRSF" id="PIRSF006250">
    <property type="entry name" value="NadC_ModD"/>
    <property type="match status" value="1"/>
</dbReference>
<evidence type="ECO:0000256" key="3">
    <source>
        <dbReference type="ARBA" id="ARBA00009400"/>
    </source>
</evidence>
<comment type="pathway">
    <text evidence="2">Cofactor biosynthesis; NAD(+) biosynthesis; nicotinate D-ribonucleotide from quinolinate: step 1/1.</text>
</comment>
<sequence>MSLMTLGFEADYARFFAEDDLQGNAFYLNQLPTDTVECSLKIKSDVMLAGLPYFVGAFNFLGAELDYNDFKKYEGKNFKKGEVITFKLPFAIALSGERVALNLLQQATRISTFTQKFVEIAAGSKTTILDTRKTTPGLRQLEKYAVRVGGAHNHRFSQSDAWMIKDNHKTFFGGLEKAWAYFKSMQTYYQNIIVEIHSLDELALAFDLGVEHVMLDNFSKEDLAKAVAMKKAGVTYEVSGGVKLETLKDALLEGIDAISIGALTHSAPHIDLSMKLKPVGSK</sequence>
<dbReference type="InterPro" id="IPR036068">
    <property type="entry name" value="Nicotinate_pribotase-like_C"/>
</dbReference>
<dbReference type="FunFam" id="3.20.20.70:FF:000030">
    <property type="entry name" value="Nicotinate-nucleotide pyrophosphorylase, carboxylating"/>
    <property type="match status" value="1"/>
</dbReference>
<name>A0A2K9NWC5_BACTC</name>
<dbReference type="GO" id="GO:0004514">
    <property type="term" value="F:nicotinate-nucleotide diphosphorylase (carboxylating) activity"/>
    <property type="evidence" value="ECO:0007669"/>
    <property type="project" value="UniProtKB-EC"/>
</dbReference>
<dbReference type="Proteomes" id="UP000235584">
    <property type="component" value="Chromosome"/>
</dbReference>
<dbReference type="CDD" id="cd01572">
    <property type="entry name" value="QPRTase"/>
    <property type="match status" value="1"/>
</dbReference>
<dbReference type="PANTHER" id="PTHR32179:SF3">
    <property type="entry name" value="NICOTINATE-NUCLEOTIDE PYROPHOSPHORYLASE [CARBOXYLATING]"/>
    <property type="match status" value="1"/>
</dbReference>
<accession>A0A2K9NWC5</accession>
<dbReference type="AlphaFoldDB" id="A0A2K9NWC5"/>
<evidence type="ECO:0000256" key="7">
    <source>
        <dbReference type="ARBA" id="ARBA00022679"/>
    </source>
</evidence>
<evidence type="ECO:0000259" key="11">
    <source>
        <dbReference type="Pfam" id="PF02749"/>
    </source>
</evidence>
<reference evidence="12 13" key="1">
    <citation type="submission" date="2018-01" db="EMBL/GenBank/DDBJ databases">
        <title>Complete genome sequence of Bacteriovorax stolpii DSM12778.</title>
        <authorList>
            <person name="Tang B."/>
            <person name="Chang J."/>
        </authorList>
    </citation>
    <scope>NUCLEOTIDE SEQUENCE [LARGE SCALE GENOMIC DNA]</scope>
    <source>
        <strain evidence="12 13">DSM 12778</strain>
    </source>
</reference>
<dbReference type="SUPFAM" id="SSF54675">
    <property type="entry name" value="Nicotinate/Quinolinate PRTase N-terminal domain-like"/>
    <property type="match status" value="1"/>
</dbReference>
<dbReference type="SUPFAM" id="SSF51690">
    <property type="entry name" value="Nicotinate/Quinolinate PRTase C-terminal domain-like"/>
    <property type="match status" value="1"/>
</dbReference>
<evidence type="ECO:0000256" key="1">
    <source>
        <dbReference type="ARBA" id="ARBA00003237"/>
    </source>
</evidence>
<dbReference type="UniPathway" id="UPA00253">
    <property type="reaction ID" value="UER00331"/>
</dbReference>
<dbReference type="InterPro" id="IPR037128">
    <property type="entry name" value="Quinolinate_PRibosylTase_N_sf"/>
</dbReference>
<keyword evidence="13" id="KW-1185">Reference proteome</keyword>
<dbReference type="InterPro" id="IPR004393">
    <property type="entry name" value="NadC"/>
</dbReference>
<dbReference type="EC" id="2.4.2.19" evidence="4"/>
<proteinExistence type="inferred from homology"/>
<comment type="similarity">
    <text evidence="3 9">Belongs to the NadC/ModD family.</text>
</comment>
<keyword evidence="6 9" id="KW-0328">Glycosyltransferase</keyword>
<keyword evidence="7 9" id="KW-0808">Transferase</keyword>
<dbReference type="Gene3D" id="3.20.20.70">
    <property type="entry name" value="Aldolase class I"/>
    <property type="match status" value="1"/>
</dbReference>
<evidence type="ECO:0000313" key="12">
    <source>
        <dbReference type="EMBL" id="AUN99800.1"/>
    </source>
</evidence>
<evidence type="ECO:0000256" key="9">
    <source>
        <dbReference type="PIRNR" id="PIRNR006250"/>
    </source>
</evidence>
<protein>
    <recommendedName>
        <fullName evidence="4">nicotinate-nucleotide diphosphorylase (carboxylating)</fullName>
        <ecNumber evidence="4">2.4.2.19</ecNumber>
    </recommendedName>
    <alternativeName>
        <fullName evidence="8">Quinolinate phosphoribosyltransferase [decarboxylating]</fullName>
    </alternativeName>
</protein>
<evidence type="ECO:0000313" key="13">
    <source>
        <dbReference type="Proteomes" id="UP000235584"/>
    </source>
</evidence>
<dbReference type="InterPro" id="IPR013785">
    <property type="entry name" value="Aldolase_TIM"/>
</dbReference>
<dbReference type="RefSeq" id="WP_102245089.1">
    <property type="nucleotide sequence ID" value="NZ_CP025704.1"/>
</dbReference>
<dbReference type="InterPro" id="IPR027277">
    <property type="entry name" value="NadC/ModD"/>
</dbReference>
<dbReference type="GO" id="GO:0009435">
    <property type="term" value="P:NAD+ biosynthetic process"/>
    <property type="evidence" value="ECO:0007669"/>
    <property type="project" value="UniProtKB-UniPathway"/>
</dbReference>
<dbReference type="PANTHER" id="PTHR32179">
    <property type="entry name" value="NICOTINATE-NUCLEOTIDE PYROPHOSPHORYLASE [CARBOXYLATING]"/>
    <property type="match status" value="1"/>
</dbReference>
<evidence type="ECO:0000259" key="10">
    <source>
        <dbReference type="Pfam" id="PF01729"/>
    </source>
</evidence>
<organism evidence="12 13">
    <name type="scientific">Bacteriovorax stolpii</name>
    <name type="common">Bdellovibrio stolpii</name>
    <dbReference type="NCBI Taxonomy" id="960"/>
    <lineage>
        <taxon>Bacteria</taxon>
        <taxon>Pseudomonadati</taxon>
        <taxon>Bdellovibrionota</taxon>
        <taxon>Bacteriovoracia</taxon>
        <taxon>Bacteriovoracales</taxon>
        <taxon>Bacteriovoracaceae</taxon>
        <taxon>Bacteriovorax</taxon>
    </lineage>
</organism>
<dbReference type="KEGG" id="bsto:C0V70_17150"/>
<feature type="domain" description="Quinolinate phosphoribosyl transferase N-terminal" evidence="11">
    <location>
        <begin position="32"/>
        <end position="107"/>
    </location>
</feature>
<dbReference type="GO" id="GO:0034213">
    <property type="term" value="P:quinolinate catabolic process"/>
    <property type="evidence" value="ECO:0007669"/>
    <property type="project" value="TreeGrafter"/>
</dbReference>
<comment type="function">
    <text evidence="1">Involved in the catabolism of quinolinic acid (QA).</text>
</comment>
<dbReference type="GO" id="GO:0005737">
    <property type="term" value="C:cytoplasm"/>
    <property type="evidence" value="ECO:0007669"/>
    <property type="project" value="TreeGrafter"/>
</dbReference>